<protein>
    <submittedName>
        <fullName evidence="1">Uncharacterized protein</fullName>
    </submittedName>
</protein>
<dbReference type="EMBL" id="CP000362">
    <property type="protein sequence ID" value="ABG31548.1"/>
    <property type="molecule type" value="Genomic_DNA"/>
</dbReference>
<accession>Q168P5</accession>
<name>Q168P5_ROSDO</name>
<dbReference type="HOGENOM" id="CLU_3398218_0_0_5"/>
<evidence type="ECO:0000313" key="2">
    <source>
        <dbReference type="Proteomes" id="UP000007029"/>
    </source>
</evidence>
<organism evidence="1 2">
    <name type="scientific">Roseobacter denitrificans (strain ATCC 33942 / OCh 114)</name>
    <name type="common">Erythrobacter sp. (strain OCh 114)</name>
    <name type="synonym">Roseobacter denitrificans</name>
    <dbReference type="NCBI Taxonomy" id="375451"/>
    <lineage>
        <taxon>Bacteria</taxon>
        <taxon>Pseudomonadati</taxon>
        <taxon>Pseudomonadota</taxon>
        <taxon>Alphaproteobacteria</taxon>
        <taxon>Rhodobacterales</taxon>
        <taxon>Roseobacteraceae</taxon>
        <taxon>Roseobacter</taxon>
    </lineage>
</organism>
<evidence type="ECO:0000313" key="1">
    <source>
        <dbReference type="EMBL" id="ABG31548.1"/>
    </source>
</evidence>
<reference evidence="1 2" key="1">
    <citation type="journal article" date="2007" name="J. Bacteriol.">
        <title>The complete genome sequence of Roseobacter denitrificans reveals a mixotrophic rather than photosynthetic metabolism.</title>
        <authorList>
            <person name="Swingley W.D."/>
            <person name="Sadekar S."/>
            <person name="Mastrian S.D."/>
            <person name="Matthies H.J."/>
            <person name="Hao J."/>
            <person name="Ramos H."/>
            <person name="Acharya C.R."/>
            <person name="Conrad A.L."/>
            <person name="Taylor H.L."/>
            <person name="Dejesa L.C."/>
            <person name="Shah M.K."/>
            <person name="O'huallachain M.E."/>
            <person name="Lince M.T."/>
            <person name="Blankenship R.E."/>
            <person name="Beatty J.T."/>
            <person name="Touchman J.W."/>
        </authorList>
    </citation>
    <scope>NUCLEOTIDE SEQUENCE [LARGE SCALE GENOMIC DNA]</scope>
    <source>
        <strain evidence="2">ATCC 33942 / OCh 114</strain>
    </source>
</reference>
<keyword evidence="2" id="KW-1185">Reference proteome</keyword>
<dbReference type="KEGG" id="rde:RD1_1940"/>
<dbReference type="Proteomes" id="UP000007029">
    <property type="component" value="Chromosome"/>
</dbReference>
<dbReference type="AlphaFoldDB" id="Q168P5"/>
<proteinExistence type="predicted"/>
<gene>
    <name evidence="1" type="ordered locus">RD1_1940</name>
</gene>
<sequence>MFINAALNMTQSLKKVLSQVFLIFNPYADPN</sequence>